<evidence type="ECO:0000256" key="1">
    <source>
        <dbReference type="SAM" id="SignalP"/>
    </source>
</evidence>
<keyword evidence="4" id="KW-1185">Reference proteome</keyword>
<dbReference type="Pfam" id="PF00149">
    <property type="entry name" value="Metallophos"/>
    <property type="match status" value="1"/>
</dbReference>
<dbReference type="SUPFAM" id="SSF56300">
    <property type="entry name" value="Metallo-dependent phosphatases"/>
    <property type="match status" value="1"/>
</dbReference>
<evidence type="ECO:0000313" key="3">
    <source>
        <dbReference type="EMBL" id="KAK9766715.1"/>
    </source>
</evidence>
<dbReference type="CDD" id="cd00144">
    <property type="entry name" value="MPP_PPP_family"/>
    <property type="match status" value="1"/>
</dbReference>
<dbReference type="InterPro" id="IPR004843">
    <property type="entry name" value="Calcineurin-like_PHP"/>
</dbReference>
<dbReference type="Gene3D" id="3.60.21.10">
    <property type="match status" value="1"/>
</dbReference>
<organism evidence="3 4">
    <name type="scientific">Basidiobolus ranarum</name>
    <dbReference type="NCBI Taxonomy" id="34480"/>
    <lineage>
        <taxon>Eukaryota</taxon>
        <taxon>Fungi</taxon>
        <taxon>Fungi incertae sedis</taxon>
        <taxon>Zoopagomycota</taxon>
        <taxon>Entomophthoromycotina</taxon>
        <taxon>Basidiobolomycetes</taxon>
        <taxon>Basidiobolales</taxon>
        <taxon>Basidiobolaceae</taxon>
        <taxon>Basidiobolus</taxon>
    </lineage>
</organism>
<name>A0ABR2WYX3_9FUNG</name>
<feature type="domain" description="Calcineurin-like phosphoesterase" evidence="2">
    <location>
        <begin position="58"/>
        <end position="251"/>
    </location>
</feature>
<dbReference type="PANTHER" id="PTHR42850:SF4">
    <property type="entry name" value="ZINC-DEPENDENT ENDOPOLYPHOSPHATASE"/>
    <property type="match status" value="1"/>
</dbReference>
<dbReference type="InterPro" id="IPR029052">
    <property type="entry name" value="Metallo-depent_PP-like"/>
</dbReference>
<protein>
    <recommendedName>
        <fullName evidence="2">Calcineurin-like phosphoesterase domain-containing protein</fullName>
    </recommendedName>
</protein>
<feature type="chain" id="PRO_5047364474" description="Calcineurin-like phosphoesterase domain-containing protein" evidence="1">
    <location>
        <begin position="16"/>
        <end position="305"/>
    </location>
</feature>
<evidence type="ECO:0000259" key="2">
    <source>
        <dbReference type="Pfam" id="PF00149"/>
    </source>
</evidence>
<dbReference type="Proteomes" id="UP001479436">
    <property type="component" value="Unassembled WGS sequence"/>
</dbReference>
<sequence>MKLLFIICLTHTTVALLINVAIPLRQNLFGIANKWKIQPTGDPPARIEELDLPDSKQRLIVIGDVHGNLSPFNELLEKLNYNSSHDHLVLTGDIIGKGPQSIEVLKKAKEVKAGCVRGNHDNLLIEWRQFLQQLSSSADKNPFPTDLKPKSPYYPLARKLDSELYEYLTSCPIILSVPRYSLYILHAGVDPTRPMVEQDATVVMNVKNLLADGTPTRHNKLGKHWSDLWNLKQEAIGENATTIVYGHQASRGLNIKPYSIGLDTGCVYGRQLTAMVFPGNELFSVNCDKHARKPFSYLPIFEDFF</sequence>
<proteinExistence type="predicted"/>
<dbReference type="InterPro" id="IPR050126">
    <property type="entry name" value="Ap4A_hydrolase"/>
</dbReference>
<evidence type="ECO:0000313" key="4">
    <source>
        <dbReference type="Proteomes" id="UP001479436"/>
    </source>
</evidence>
<gene>
    <name evidence="3" type="ORF">K7432_004021</name>
</gene>
<dbReference type="EMBL" id="JASJQH010000131">
    <property type="protein sequence ID" value="KAK9766715.1"/>
    <property type="molecule type" value="Genomic_DNA"/>
</dbReference>
<reference evidence="3 4" key="1">
    <citation type="submission" date="2023-04" db="EMBL/GenBank/DDBJ databases">
        <title>Genome of Basidiobolus ranarum AG-B5.</title>
        <authorList>
            <person name="Stajich J.E."/>
            <person name="Carter-House D."/>
            <person name="Gryganskyi A."/>
        </authorList>
    </citation>
    <scope>NUCLEOTIDE SEQUENCE [LARGE SCALE GENOMIC DNA]</scope>
    <source>
        <strain evidence="3 4">AG-B5</strain>
    </source>
</reference>
<accession>A0ABR2WYX3</accession>
<dbReference type="PANTHER" id="PTHR42850">
    <property type="entry name" value="METALLOPHOSPHOESTERASE"/>
    <property type="match status" value="1"/>
</dbReference>
<feature type="signal peptide" evidence="1">
    <location>
        <begin position="1"/>
        <end position="15"/>
    </location>
</feature>
<comment type="caution">
    <text evidence="3">The sequence shown here is derived from an EMBL/GenBank/DDBJ whole genome shotgun (WGS) entry which is preliminary data.</text>
</comment>
<keyword evidence="1" id="KW-0732">Signal</keyword>